<dbReference type="InterPro" id="IPR023374">
    <property type="entry name" value="AttH-like_dom_sf"/>
</dbReference>
<dbReference type="PATRIC" id="fig|29423.5.peg.1209"/>
<feature type="domain" description="AttH" evidence="1">
    <location>
        <begin position="42"/>
        <end position="204"/>
    </location>
</feature>
<accession>A0A0W0X383</accession>
<gene>
    <name evidence="2" type="ORF">Loak_1156</name>
</gene>
<proteinExistence type="predicted"/>
<name>A0A0W0X383_9GAMM</name>
<evidence type="ECO:0000313" key="3">
    <source>
        <dbReference type="Proteomes" id="UP000054858"/>
    </source>
</evidence>
<evidence type="ECO:0000313" key="2">
    <source>
        <dbReference type="EMBL" id="KTD39035.1"/>
    </source>
</evidence>
<comment type="caution">
    <text evidence="2">The sequence shown here is derived from an EMBL/GenBank/DDBJ whole genome shotgun (WGS) entry which is preliminary data.</text>
</comment>
<sequence length="347" mass="39738">MSKSLLKLLIVLLLINPMIAVAIPKTLSFPIDHGKHREADWESWDFFGHLIDANNRVFGFSLTFLRLGVTSQQPPSLWRTEDIYASYFTITDGEQKQFYSQEKANRTSFNFAGASDTQLWIWNRGWQAFMNASDIVLQAKTKDAALNLRLRPAKSPLLFAQNGFFDRLGLYYYSLPNLEGNGELRLNENKYQIVAVRGGMDHAFQMNKNNDVVWDKFNIQLNNGDDILLYIFASKKSLFISPNSFCIISHADGSSTLLSLADFQFTRLNSWRSEKSKTTYPSGWTLTIPNHHYYLKIIPIITNQEITTLNTTYWNGQSLVTGEKNGAPLMGYAYIELSKYLIRSYTL</sequence>
<dbReference type="PANTHER" id="PTHR38591:SF1">
    <property type="entry name" value="BLL1000 PROTEIN"/>
    <property type="match status" value="1"/>
</dbReference>
<dbReference type="SUPFAM" id="SSF159245">
    <property type="entry name" value="AttH-like"/>
    <property type="match status" value="1"/>
</dbReference>
<dbReference type="RefSeq" id="WP_025384807.1">
    <property type="nucleotide sequence ID" value="NZ_LCUA01000038.1"/>
</dbReference>
<dbReference type="AlphaFoldDB" id="A0A0W0X383"/>
<dbReference type="Gene3D" id="2.40.370.10">
    <property type="entry name" value="AttH-like domain"/>
    <property type="match status" value="2"/>
</dbReference>
<organism evidence="2 3">
    <name type="scientific">Legionella oakridgensis</name>
    <dbReference type="NCBI Taxonomy" id="29423"/>
    <lineage>
        <taxon>Bacteria</taxon>
        <taxon>Pseudomonadati</taxon>
        <taxon>Pseudomonadota</taxon>
        <taxon>Gammaproteobacteria</taxon>
        <taxon>Legionellales</taxon>
        <taxon>Legionellaceae</taxon>
        <taxon>Legionella</taxon>
    </lineage>
</organism>
<evidence type="ECO:0000259" key="1">
    <source>
        <dbReference type="Pfam" id="PF07143"/>
    </source>
</evidence>
<dbReference type="EMBL" id="LNYP01000023">
    <property type="protein sequence ID" value="KTD39035.1"/>
    <property type="molecule type" value="Genomic_DNA"/>
</dbReference>
<dbReference type="Pfam" id="PF17186">
    <property type="entry name" value="Lipocalin_9"/>
    <property type="match status" value="1"/>
</dbReference>
<dbReference type="InterPro" id="IPR010791">
    <property type="entry name" value="AttH_dom"/>
</dbReference>
<dbReference type="Proteomes" id="UP000054858">
    <property type="component" value="Unassembled WGS sequence"/>
</dbReference>
<reference evidence="2 3" key="1">
    <citation type="submission" date="2015-11" db="EMBL/GenBank/DDBJ databases">
        <title>Genomic analysis of 38 Legionella species identifies large and diverse effector repertoires.</title>
        <authorList>
            <person name="Burstein D."/>
            <person name="Amaro F."/>
            <person name="Zusman T."/>
            <person name="Lifshitz Z."/>
            <person name="Cohen O."/>
            <person name="Gilbert J.A."/>
            <person name="Pupko T."/>
            <person name="Shuman H.A."/>
            <person name="Segal G."/>
        </authorList>
    </citation>
    <scope>NUCLEOTIDE SEQUENCE [LARGE SCALE GENOMIC DNA]</scope>
    <source>
        <strain evidence="2 3">Oak Ridge-10</strain>
    </source>
</reference>
<protein>
    <submittedName>
        <fullName evidence="2">Hydroxyneurosporene synthase (CrtC)</fullName>
    </submittedName>
</protein>
<dbReference type="PANTHER" id="PTHR38591">
    <property type="entry name" value="HYDROLASE"/>
    <property type="match status" value="1"/>
</dbReference>
<dbReference type="Pfam" id="PF07143">
    <property type="entry name" value="CrtC"/>
    <property type="match status" value="1"/>
</dbReference>